<gene>
    <name evidence="1" type="ORF">GCM10007391_31000</name>
</gene>
<reference evidence="1" key="2">
    <citation type="submission" date="2020-09" db="EMBL/GenBank/DDBJ databases">
        <authorList>
            <person name="Sun Q."/>
            <person name="Kim S."/>
        </authorList>
    </citation>
    <scope>NUCLEOTIDE SEQUENCE</scope>
    <source>
        <strain evidence="1">KCTC 22164</strain>
    </source>
</reference>
<dbReference type="Proteomes" id="UP000631300">
    <property type="component" value="Unassembled WGS sequence"/>
</dbReference>
<reference evidence="1" key="1">
    <citation type="journal article" date="2014" name="Int. J. Syst. Evol. Microbiol.">
        <title>Complete genome sequence of Corynebacterium casei LMG S-19264T (=DSM 44701T), isolated from a smear-ripened cheese.</title>
        <authorList>
            <consortium name="US DOE Joint Genome Institute (JGI-PGF)"/>
            <person name="Walter F."/>
            <person name="Albersmeier A."/>
            <person name="Kalinowski J."/>
            <person name="Ruckert C."/>
        </authorList>
    </citation>
    <scope>NUCLEOTIDE SEQUENCE</scope>
    <source>
        <strain evidence="1">KCTC 22164</strain>
    </source>
</reference>
<name>A0A918JP90_9ALTE</name>
<evidence type="ECO:0000313" key="1">
    <source>
        <dbReference type="EMBL" id="GGW94483.1"/>
    </source>
</evidence>
<sequence>MILSNNAIEAMGFSEYPESDVLEVRFGIVRVFSVQGVNFHPSSSKTISDVVKFGENCTVVISNSLNEGCRLLTGENFVDEDEENWVENRKTRPPFVLVYFKEFCTRTLKGGWRKEHEGSIMTYDAFPTGKEDIRKWEKESLPNIITSLVAHLSTLERPVNLVPVDSAISGTTSGGISLFDVKMTANANMFVSSGKTPEDINMSLQSSTEVFEQLEYKASRHFYSALNEKDRFKQFLSYFLFIERTTHKCFKRLDYNIDARPTFNVPSRLTESGSLFFEQRFSDAKNLAQRFNWCAQLVWNTLNDSDINDFNELKKTRDLLSHGEDVPESDLPVEKARKLASKILGTV</sequence>
<comment type="caution">
    <text evidence="1">The sequence shown here is derived from an EMBL/GenBank/DDBJ whole genome shotgun (WGS) entry which is preliminary data.</text>
</comment>
<protein>
    <submittedName>
        <fullName evidence="1">Uncharacterized protein</fullName>
    </submittedName>
</protein>
<organism evidence="1 2">
    <name type="scientific">Alteromonas halophila</name>
    <dbReference type="NCBI Taxonomy" id="516698"/>
    <lineage>
        <taxon>Bacteria</taxon>
        <taxon>Pseudomonadati</taxon>
        <taxon>Pseudomonadota</taxon>
        <taxon>Gammaproteobacteria</taxon>
        <taxon>Alteromonadales</taxon>
        <taxon>Alteromonadaceae</taxon>
        <taxon>Alteromonas/Salinimonas group</taxon>
        <taxon>Alteromonas</taxon>
    </lineage>
</organism>
<accession>A0A918JP90</accession>
<dbReference type="EMBL" id="BMXP01000010">
    <property type="protein sequence ID" value="GGW94483.1"/>
    <property type="molecule type" value="Genomic_DNA"/>
</dbReference>
<dbReference type="AlphaFoldDB" id="A0A918JP90"/>
<keyword evidence="2" id="KW-1185">Reference proteome</keyword>
<proteinExistence type="predicted"/>
<evidence type="ECO:0000313" key="2">
    <source>
        <dbReference type="Proteomes" id="UP000631300"/>
    </source>
</evidence>